<reference evidence="2" key="1">
    <citation type="journal article" date="2023" name="Nat. Plants">
        <title>Single-cell RNA sequencing provides a high-resolution roadmap for understanding the multicellular compartmentation of specialized metabolism.</title>
        <authorList>
            <person name="Sun S."/>
            <person name="Shen X."/>
            <person name="Li Y."/>
            <person name="Li Y."/>
            <person name="Wang S."/>
            <person name="Li R."/>
            <person name="Zhang H."/>
            <person name="Shen G."/>
            <person name="Guo B."/>
            <person name="Wei J."/>
            <person name="Xu J."/>
            <person name="St-Pierre B."/>
            <person name="Chen S."/>
            <person name="Sun C."/>
        </authorList>
    </citation>
    <scope>NUCLEOTIDE SEQUENCE [LARGE SCALE GENOMIC DNA]</scope>
</reference>
<proteinExistence type="predicted"/>
<organism evidence="1 2">
    <name type="scientific">Catharanthus roseus</name>
    <name type="common">Madagascar periwinkle</name>
    <name type="synonym">Vinca rosea</name>
    <dbReference type="NCBI Taxonomy" id="4058"/>
    <lineage>
        <taxon>Eukaryota</taxon>
        <taxon>Viridiplantae</taxon>
        <taxon>Streptophyta</taxon>
        <taxon>Embryophyta</taxon>
        <taxon>Tracheophyta</taxon>
        <taxon>Spermatophyta</taxon>
        <taxon>Magnoliopsida</taxon>
        <taxon>eudicotyledons</taxon>
        <taxon>Gunneridae</taxon>
        <taxon>Pentapetalae</taxon>
        <taxon>asterids</taxon>
        <taxon>lamiids</taxon>
        <taxon>Gentianales</taxon>
        <taxon>Apocynaceae</taxon>
        <taxon>Rauvolfioideae</taxon>
        <taxon>Vinceae</taxon>
        <taxon>Catharanthinae</taxon>
        <taxon>Catharanthus</taxon>
    </lineage>
</organism>
<dbReference type="EMBL" id="CM044703">
    <property type="protein sequence ID" value="KAI5672431.1"/>
    <property type="molecule type" value="Genomic_DNA"/>
</dbReference>
<keyword evidence="2" id="KW-1185">Reference proteome</keyword>
<name>A0ACC0BIM0_CATRO</name>
<sequence>MARACLPPGFRFHPTDIELIMYYLKRKIMGKKFHFEAISELNIYKFSPWDLPDKSCLKSKDLNWYFFCPRERKYSSGDRMRRGTDTGYWKTTGKDRSIVYKERVVGMVKTLVFHEGCPPKGKRTDWVVYEYRMDDKDLADAGVSQDAYVLYKVFKKNGPGPRNGAQYGAPFNEEEWNDDDSGIPVDIPSDGPSPTVLTLPRNPNSVASKSVIDPVCPSASSLGEAGPSLVQPDPDDVILDGLSNSIVMDMFGPQCTPGWAFAKNGPFPAGPSVNDVPYSPNDDIAHLLVEFTGEGTGCPNEENYELDRLCHGRYNVVAPQLNGNDPFNGLEDLSRAELNVAHFPGGPGYIDKMLPQDDMEFLELNDLDAPLKFLEDFVGSEKICTGSSYEVSNADDLSKAGLNGVNFSGGSGYLNNMLPQDDMAFLELNDLDAPLNFPEDFVGSEKIFTGSSYEVSHADAPEHLTGISSTQFSYGAGSGEICYNNFPHSETELPGLSEFPLLPNSSGGHLDSTIVYPMENAYRSVLSQRFAAGYNLHSFSYGQPEESRGAAENQERGVLQRNFSSRLQQLLLESFPVHPASIVEYYLVPNSAYGDSSIHVKAEVTRSRFNACTKDALSVMLGESTYDYSCWWNLHGAEFWKKVAADCTSGYFLFHFGLILIM</sequence>
<dbReference type="Proteomes" id="UP001060085">
    <property type="component" value="Linkage Group LG03"/>
</dbReference>
<evidence type="ECO:0000313" key="2">
    <source>
        <dbReference type="Proteomes" id="UP001060085"/>
    </source>
</evidence>
<evidence type="ECO:0000313" key="1">
    <source>
        <dbReference type="EMBL" id="KAI5672431.1"/>
    </source>
</evidence>
<gene>
    <name evidence="1" type="ORF">M9H77_12795</name>
</gene>
<accession>A0ACC0BIM0</accession>
<comment type="caution">
    <text evidence="1">The sequence shown here is derived from an EMBL/GenBank/DDBJ whole genome shotgun (WGS) entry which is preliminary data.</text>
</comment>
<protein>
    <submittedName>
        <fullName evidence="1">Uncharacterized protein</fullName>
    </submittedName>
</protein>